<evidence type="ECO:0000313" key="3">
    <source>
        <dbReference type="Proteomes" id="UP001596422"/>
    </source>
</evidence>
<evidence type="ECO:0000313" key="2">
    <source>
        <dbReference type="EMBL" id="MFC6674341.1"/>
    </source>
</evidence>
<protein>
    <submittedName>
        <fullName evidence="2">Uncharacterized protein</fullName>
    </submittedName>
</protein>
<sequence>MMTLTTISEKKSDTEARVFWRAGTKKRGILDVTLDFAHADSALIAELVALQHLLFDRKVFDREPGAGAGYKLVVSKGAIRKLALGKSNKAYATKFAAFLSNRMKGVTIEVSQDYEFMAKPDEVEPELLGGEREVYANTYDAIETPAMGRVLVTQHAVEQYQARITSGSPKKPWASLVGRLMHPELRMMKVDEKVLRHKARKYGRSDNVEFWGHPTSVFVYQVLREDNGDRVLVTVFERSEP</sequence>
<reference evidence="2" key="3">
    <citation type="submission" date="2024-09" db="EMBL/GenBank/DDBJ databases">
        <authorList>
            <person name="Sun Q."/>
            <person name="Mori K."/>
        </authorList>
    </citation>
    <scope>NUCLEOTIDE SEQUENCE</scope>
    <source>
        <strain evidence="2">NBRC 111756</strain>
    </source>
</reference>
<accession>A0ABW2A9W3</accession>
<keyword evidence="3" id="KW-1185">Reference proteome</keyword>
<reference evidence="3" key="2">
    <citation type="journal article" date="2019" name="Int. J. Syst. Evol. Microbiol.">
        <title>The Global Catalogue of Microorganisms (GCM) 10K type strain sequencing project: providing services to taxonomists for standard genome sequencing and annotation.</title>
        <authorList>
            <consortium name="The Broad Institute Genomics Platform"/>
            <consortium name="The Broad Institute Genome Sequencing Center for Infectious Disease"/>
            <person name="Wu L."/>
            <person name="Ma J."/>
        </authorList>
    </citation>
    <scope>NUCLEOTIDE SEQUENCE [LARGE SCALE GENOMIC DNA]</scope>
    <source>
        <strain evidence="3">NBRC 111756</strain>
    </source>
</reference>
<organism evidence="2 3">
    <name type="scientific">Marinobacterium aestuariivivens</name>
    <dbReference type="NCBI Taxonomy" id="1698799"/>
    <lineage>
        <taxon>Bacteria</taxon>
        <taxon>Pseudomonadati</taxon>
        <taxon>Pseudomonadota</taxon>
        <taxon>Gammaproteobacteria</taxon>
        <taxon>Oceanospirillales</taxon>
        <taxon>Oceanospirillaceae</taxon>
        <taxon>Marinobacterium</taxon>
    </lineage>
</organism>
<comment type="caution">
    <text evidence="2">The sequence shown here is derived from an EMBL/GenBank/DDBJ whole genome shotgun (WGS) entry which is preliminary data.</text>
</comment>
<proteinExistence type="predicted"/>
<dbReference type="EMBL" id="JBHSWE010000002">
    <property type="protein sequence ID" value="MFC6674008.1"/>
    <property type="molecule type" value="Genomic_DNA"/>
</dbReference>
<name>A0ABW2A9W3_9GAMM</name>
<dbReference type="Proteomes" id="UP001596422">
    <property type="component" value="Unassembled WGS sequence"/>
</dbReference>
<reference evidence="2" key="1">
    <citation type="journal article" date="2014" name="Int. J. Syst. Evol. Microbiol.">
        <title>Complete genome of a new Firmicutes species belonging to the dominant human colonic microbiota ('Ruminococcus bicirculans') reveals two chromosomes and a selective capacity to utilize plant glucans.</title>
        <authorList>
            <consortium name="NISC Comparative Sequencing Program"/>
            <person name="Wegmann U."/>
            <person name="Louis P."/>
            <person name="Goesmann A."/>
            <person name="Henrissat B."/>
            <person name="Duncan S.H."/>
            <person name="Flint H.J."/>
        </authorList>
    </citation>
    <scope>NUCLEOTIDE SEQUENCE</scope>
    <source>
        <strain evidence="2">NBRC 111756</strain>
    </source>
</reference>
<evidence type="ECO:0000313" key="1">
    <source>
        <dbReference type="EMBL" id="MFC6674008.1"/>
    </source>
</evidence>
<dbReference type="EMBL" id="JBHSWE010000002">
    <property type="protein sequence ID" value="MFC6674341.1"/>
    <property type="molecule type" value="Genomic_DNA"/>
</dbReference>
<dbReference type="RefSeq" id="WP_379913581.1">
    <property type="nucleotide sequence ID" value="NZ_JBHSWE010000002.1"/>
</dbReference>
<gene>
    <name evidence="1" type="ORF">ACFQDL_30895</name>
    <name evidence="2" type="ORF">ACFQDL_32640</name>
</gene>